<name>A0AA38PMM2_9AGAR</name>
<feature type="non-terminal residue" evidence="1">
    <location>
        <position position="1"/>
    </location>
</feature>
<sequence>GPNEQQKAALKAIPDTVPALEGKFSLDIETILYAACPDNGKPFKPVEYYPFPQWFGRFVALPGIEQYGDRFCDEVTQYGENPPSVKCDVKDGTFFHSFPAADGQRFVADRGEEGRWFFLLHADFFNVEGNRLRGKTSSTGVISMTCLNLPLEMRSDPAYTYLPLIIPGTHEPSSTRAHHRHYLRPVMEDLLTGYDRG</sequence>
<evidence type="ECO:0000313" key="1">
    <source>
        <dbReference type="EMBL" id="KAJ3978392.1"/>
    </source>
</evidence>
<reference evidence="1" key="1">
    <citation type="submission" date="2022-08" db="EMBL/GenBank/DDBJ databases">
        <authorList>
            <consortium name="DOE Joint Genome Institute"/>
            <person name="Min B."/>
            <person name="Riley R."/>
            <person name="Sierra-Patev S."/>
            <person name="Naranjo-Ortiz M."/>
            <person name="Looney B."/>
            <person name="Konkel Z."/>
            <person name="Slot J.C."/>
            <person name="Sakamoto Y."/>
            <person name="Steenwyk J.L."/>
            <person name="Rokas A."/>
            <person name="Carro J."/>
            <person name="Camarero S."/>
            <person name="Ferreira P."/>
            <person name="Molpeceres G."/>
            <person name="Ruiz-Duenas F.J."/>
            <person name="Serrano A."/>
            <person name="Henrissat B."/>
            <person name="Drula E."/>
            <person name="Hughes K.W."/>
            <person name="Mata J.L."/>
            <person name="Ishikawa N.K."/>
            <person name="Vargas-Isla R."/>
            <person name="Ushijima S."/>
            <person name="Smith C.A."/>
            <person name="Ahrendt S."/>
            <person name="Andreopoulos W."/>
            <person name="He G."/>
            <person name="Labutti K."/>
            <person name="Lipzen A."/>
            <person name="Ng V."/>
            <person name="Sandor L."/>
            <person name="Barry K."/>
            <person name="Martinez A.T."/>
            <person name="Xiao Y."/>
            <person name="Gibbons J.G."/>
            <person name="Terashima K."/>
            <person name="Hibbett D.S."/>
            <person name="Grigoriev I.V."/>
        </authorList>
    </citation>
    <scope>NUCLEOTIDE SEQUENCE</scope>
    <source>
        <strain evidence="1">TFB7829</strain>
    </source>
</reference>
<dbReference type="AlphaFoldDB" id="A0AA38PMM2"/>
<organism evidence="1 2">
    <name type="scientific">Lentinula detonsa</name>
    <dbReference type="NCBI Taxonomy" id="2804962"/>
    <lineage>
        <taxon>Eukaryota</taxon>
        <taxon>Fungi</taxon>
        <taxon>Dikarya</taxon>
        <taxon>Basidiomycota</taxon>
        <taxon>Agaricomycotina</taxon>
        <taxon>Agaricomycetes</taxon>
        <taxon>Agaricomycetidae</taxon>
        <taxon>Agaricales</taxon>
        <taxon>Marasmiineae</taxon>
        <taxon>Omphalotaceae</taxon>
        <taxon>Lentinula</taxon>
    </lineage>
</organism>
<feature type="non-terminal residue" evidence="1">
    <location>
        <position position="197"/>
    </location>
</feature>
<protein>
    <submittedName>
        <fullName evidence="1">Uncharacterized protein</fullName>
    </submittedName>
</protein>
<comment type="caution">
    <text evidence="1">The sequence shown here is derived from an EMBL/GenBank/DDBJ whole genome shotgun (WGS) entry which is preliminary data.</text>
</comment>
<gene>
    <name evidence="1" type="ORF">F5890DRAFT_1383322</name>
</gene>
<accession>A0AA38PMM2</accession>
<evidence type="ECO:0000313" key="2">
    <source>
        <dbReference type="Proteomes" id="UP001163850"/>
    </source>
</evidence>
<proteinExistence type="predicted"/>
<dbReference type="EMBL" id="MU803281">
    <property type="protein sequence ID" value="KAJ3978392.1"/>
    <property type="molecule type" value="Genomic_DNA"/>
</dbReference>
<dbReference type="Proteomes" id="UP001163850">
    <property type="component" value="Unassembled WGS sequence"/>
</dbReference>